<sequence>MRKQIGTYPEVFQREHLLLLMNSDHVGSPPVFAAKAEIQGLLKPNARYETKVTMTLNAQQITQQFGSSATAAANLSVSCQGILETRIQAVASPWYASLNGELQQAQALATEWRDRFASELQTDVLTCVIHCGQAFATQRNIITNLFNSTGGDFPSVKAQLIAALSGLQGSTRMIVGTTANYEAQLRDWGQRLRGVQTSMSQTVGQIQAQAGDLQAQITATNIAIASMTAEVIRDRQAIAEAQSRNTSGIVETIFGVLFAPFTGGLSLILAGIGVASIVEAQSKVNALESTIKSYQDRIVASQQALNQDQAQLVTLNGLLVSGSIALSDVDVSSRMLDQVRTSWDAFFQEMSGVVSKISSAQNASVWVLEKAWFIAACNEWDTIVTGTQGIIGAPITTNTVMCAYCDVPVVQSVAAASHLPVPGDMKLDAFFSGSNLQQAPNTSVLHWGTHTYWVADYMDNRMAMCMLCYDQNNRLVKQVSKSGARYMWRMVYDTQNQKIVCTGQSDLMLSFGLSELRVASA</sequence>
<evidence type="ECO:0000313" key="4">
    <source>
        <dbReference type="Proteomes" id="UP000198620"/>
    </source>
</evidence>
<keyword evidence="2" id="KW-1133">Transmembrane helix</keyword>
<feature type="transmembrane region" description="Helical" evidence="2">
    <location>
        <begin position="253"/>
        <end position="278"/>
    </location>
</feature>
<keyword evidence="2" id="KW-0472">Membrane</keyword>
<keyword evidence="4" id="KW-1185">Reference proteome</keyword>
<keyword evidence="1" id="KW-0175">Coiled coil</keyword>
<gene>
    <name evidence="3" type="ORF">SAMN05216387_102277</name>
</gene>
<evidence type="ECO:0000313" key="3">
    <source>
        <dbReference type="EMBL" id="SEK65138.1"/>
    </source>
</evidence>
<dbReference type="AlphaFoldDB" id="A0A1H7IRW3"/>
<dbReference type="SUPFAM" id="SSF58100">
    <property type="entry name" value="Bacterial hemolysins"/>
    <property type="match status" value="1"/>
</dbReference>
<accession>A0A1H7IRW3</accession>
<feature type="coiled-coil region" evidence="1">
    <location>
        <begin position="277"/>
        <end position="304"/>
    </location>
</feature>
<dbReference type="PANTHER" id="PTHR38443">
    <property type="match status" value="1"/>
</dbReference>
<keyword evidence="2" id="KW-0812">Transmembrane</keyword>
<proteinExistence type="predicted"/>
<evidence type="ECO:0000256" key="1">
    <source>
        <dbReference type="SAM" id="Coils"/>
    </source>
</evidence>
<name>A0A1H7IRW3_9PROT</name>
<dbReference type="PANTHER" id="PTHR38443:SF2">
    <property type="entry name" value="NON-HEMOLYTIC ENTEROTOXIN LYTIC COMPONENT L1"/>
    <property type="match status" value="1"/>
</dbReference>
<dbReference type="STRING" id="1233.SAMN05216387_102277"/>
<dbReference type="CDD" id="cd22655">
    <property type="entry name" value="ClyA_MakA-like"/>
    <property type="match status" value="1"/>
</dbReference>
<dbReference type="Gene3D" id="1.20.1170.10">
    <property type="match status" value="1"/>
</dbReference>
<dbReference type="EMBL" id="FOBH01000002">
    <property type="protein sequence ID" value="SEK65138.1"/>
    <property type="molecule type" value="Genomic_DNA"/>
</dbReference>
<dbReference type="InterPro" id="IPR052785">
    <property type="entry name" value="Enterotoxin_cmpnt"/>
</dbReference>
<protein>
    <submittedName>
        <fullName evidence="3">Uncharacterized protein</fullName>
    </submittedName>
</protein>
<dbReference type="Proteomes" id="UP000198620">
    <property type="component" value="Unassembled WGS sequence"/>
</dbReference>
<reference evidence="3 4" key="1">
    <citation type="submission" date="2016-10" db="EMBL/GenBank/DDBJ databases">
        <authorList>
            <person name="de Groot N.N."/>
        </authorList>
    </citation>
    <scope>NUCLEOTIDE SEQUENCE [LARGE SCALE GENOMIC DNA]</scope>
    <source>
        <strain evidence="3 4">Nv1</strain>
    </source>
</reference>
<evidence type="ECO:0000256" key="2">
    <source>
        <dbReference type="SAM" id="Phobius"/>
    </source>
</evidence>
<organism evidence="3 4">
    <name type="scientific">Nitrosovibrio tenuis</name>
    <dbReference type="NCBI Taxonomy" id="1233"/>
    <lineage>
        <taxon>Bacteria</taxon>
        <taxon>Pseudomonadati</taxon>
        <taxon>Pseudomonadota</taxon>
        <taxon>Betaproteobacteria</taxon>
        <taxon>Nitrosomonadales</taxon>
        <taxon>Nitrosomonadaceae</taxon>
        <taxon>Nitrosovibrio</taxon>
    </lineage>
</organism>